<dbReference type="AlphaFoldDB" id="A0A816QGQ2"/>
<reference evidence="1" key="1">
    <citation type="submission" date="2021-02" db="EMBL/GenBank/DDBJ databases">
        <authorList>
            <person name="Nowell W R."/>
        </authorList>
    </citation>
    <scope>NUCLEOTIDE SEQUENCE</scope>
</reference>
<evidence type="ECO:0000313" key="2">
    <source>
        <dbReference type="Proteomes" id="UP000663887"/>
    </source>
</evidence>
<protein>
    <submittedName>
        <fullName evidence="1">Uncharacterized protein</fullName>
    </submittedName>
</protein>
<comment type="caution">
    <text evidence="1">The sequence shown here is derived from an EMBL/GenBank/DDBJ whole genome shotgun (WGS) entry which is preliminary data.</text>
</comment>
<proteinExistence type="predicted"/>
<dbReference type="InterPro" id="IPR027267">
    <property type="entry name" value="AH/BAR_dom_sf"/>
</dbReference>
<gene>
    <name evidence="1" type="ORF">XDN619_LOCUS10657</name>
</gene>
<dbReference type="SUPFAM" id="SSF103657">
    <property type="entry name" value="BAR/IMD domain-like"/>
    <property type="match status" value="1"/>
</dbReference>
<name>A0A816QGQ2_9BILA</name>
<evidence type="ECO:0000313" key="1">
    <source>
        <dbReference type="EMBL" id="CAF2061536.1"/>
    </source>
</evidence>
<dbReference type="Gene3D" id="1.20.1270.60">
    <property type="entry name" value="Arfaptin homology (AH) domain/BAR domain"/>
    <property type="match status" value="1"/>
</dbReference>
<dbReference type="Proteomes" id="UP000663887">
    <property type="component" value="Unassembled WGS sequence"/>
</dbReference>
<organism evidence="1 2">
    <name type="scientific">Rotaria magnacalcarata</name>
    <dbReference type="NCBI Taxonomy" id="392030"/>
    <lineage>
        <taxon>Eukaryota</taxon>
        <taxon>Metazoa</taxon>
        <taxon>Spiralia</taxon>
        <taxon>Gnathifera</taxon>
        <taxon>Rotifera</taxon>
        <taxon>Eurotatoria</taxon>
        <taxon>Bdelloidea</taxon>
        <taxon>Philodinida</taxon>
        <taxon>Philodinidae</taxon>
        <taxon>Rotaria</taxon>
    </lineage>
</organism>
<dbReference type="EMBL" id="CAJNRG010003906">
    <property type="protein sequence ID" value="CAF2061536.1"/>
    <property type="molecule type" value="Genomic_DNA"/>
</dbReference>
<accession>A0A816QGQ2</accession>
<sequence>MANSNRRRISFVDFSHPQVWHKLIEYAEVTIAFTKLITDFTNQWAKICFLASSQLHQLVAEFRRKTESEIRDKCHLGGMMYDLWESLLLESELESQSVKKMACLMEKEICAPLTSFVTNKNVELTINKQHRRDLNDILERSHEIVQEVSRDLVYKTKNYIYN</sequence>